<accession>A0A0E9VU74</accession>
<keyword evidence="1" id="KW-1133">Transmembrane helix</keyword>
<dbReference type="EMBL" id="GBXM01026980">
    <property type="protein sequence ID" value="JAH81597.1"/>
    <property type="molecule type" value="Transcribed_RNA"/>
</dbReference>
<evidence type="ECO:0000256" key="1">
    <source>
        <dbReference type="SAM" id="Phobius"/>
    </source>
</evidence>
<reference evidence="2" key="2">
    <citation type="journal article" date="2015" name="Fish Shellfish Immunol.">
        <title>Early steps in the European eel (Anguilla anguilla)-Vibrio vulnificus interaction in the gills: Role of the RtxA13 toxin.</title>
        <authorList>
            <person name="Callol A."/>
            <person name="Pajuelo D."/>
            <person name="Ebbesson L."/>
            <person name="Teles M."/>
            <person name="MacKenzie S."/>
            <person name="Amaro C."/>
        </authorList>
    </citation>
    <scope>NUCLEOTIDE SEQUENCE</scope>
</reference>
<organism evidence="2">
    <name type="scientific">Anguilla anguilla</name>
    <name type="common">European freshwater eel</name>
    <name type="synonym">Muraena anguilla</name>
    <dbReference type="NCBI Taxonomy" id="7936"/>
    <lineage>
        <taxon>Eukaryota</taxon>
        <taxon>Metazoa</taxon>
        <taxon>Chordata</taxon>
        <taxon>Craniata</taxon>
        <taxon>Vertebrata</taxon>
        <taxon>Euteleostomi</taxon>
        <taxon>Actinopterygii</taxon>
        <taxon>Neopterygii</taxon>
        <taxon>Teleostei</taxon>
        <taxon>Anguilliformes</taxon>
        <taxon>Anguillidae</taxon>
        <taxon>Anguilla</taxon>
    </lineage>
</organism>
<keyword evidence="1" id="KW-0472">Membrane</keyword>
<protein>
    <submittedName>
        <fullName evidence="2">Uncharacterized protein</fullName>
    </submittedName>
</protein>
<evidence type="ECO:0000313" key="2">
    <source>
        <dbReference type="EMBL" id="JAH81597.1"/>
    </source>
</evidence>
<keyword evidence="1" id="KW-0812">Transmembrane</keyword>
<name>A0A0E9VU74_ANGAN</name>
<feature type="transmembrane region" description="Helical" evidence="1">
    <location>
        <begin position="7"/>
        <end position="31"/>
    </location>
</feature>
<reference evidence="2" key="1">
    <citation type="submission" date="2014-11" db="EMBL/GenBank/DDBJ databases">
        <authorList>
            <person name="Amaro Gonzalez C."/>
        </authorList>
    </citation>
    <scope>NUCLEOTIDE SEQUENCE</scope>
</reference>
<proteinExistence type="predicted"/>
<dbReference type="AlphaFoldDB" id="A0A0E9VU74"/>
<sequence length="45" mass="5116">MNDVYILVCTYVCIFIVFMIIGQATPVFILYSNVDPYSYGNTLNS</sequence>